<organism evidence="1">
    <name type="scientific">Anguilla anguilla</name>
    <name type="common">European freshwater eel</name>
    <name type="synonym">Muraena anguilla</name>
    <dbReference type="NCBI Taxonomy" id="7936"/>
    <lineage>
        <taxon>Eukaryota</taxon>
        <taxon>Metazoa</taxon>
        <taxon>Chordata</taxon>
        <taxon>Craniata</taxon>
        <taxon>Vertebrata</taxon>
        <taxon>Euteleostomi</taxon>
        <taxon>Actinopterygii</taxon>
        <taxon>Neopterygii</taxon>
        <taxon>Teleostei</taxon>
        <taxon>Anguilliformes</taxon>
        <taxon>Anguillidae</taxon>
        <taxon>Anguilla</taxon>
    </lineage>
</organism>
<protein>
    <submittedName>
        <fullName evidence="1">Uncharacterized protein</fullName>
    </submittedName>
</protein>
<proteinExistence type="predicted"/>
<evidence type="ECO:0000313" key="1">
    <source>
        <dbReference type="EMBL" id="JAH43948.1"/>
    </source>
</evidence>
<name>A0A0E9STT9_ANGAN</name>
<dbReference type="EMBL" id="GBXM01064629">
    <property type="protein sequence ID" value="JAH43948.1"/>
    <property type="molecule type" value="Transcribed_RNA"/>
</dbReference>
<reference evidence="1" key="2">
    <citation type="journal article" date="2015" name="Fish Shellfish Immunol.">
        <title>Early steps in the European eel (Anguilla anguilla)-Vibrio vulnificus interaction in the gills: Role of the RtxA13 toxin.</title>
        <authorList>
            <person name="Callol A."/>
            <person name="Pajuelo D."/>
            <person name="Ebbesson L."/>
            <person name="Teles M."/>
            <person name="MacKenzie S."/>
            <person name="Amaro C."/>
        </authorList>
    </citation>
    <scope>NUCLEOTIDE SEQUENCE</scope>
</reference>
<reference evidence="1" key="1">
    <citation type="submission" date="2014-11" db="EMBL/GenBank/DDBJ databases">
        <authorList>
            <person name="Amaro Gonzalez C."/>
        </authorList>
    </citation>
    <scope>NUCLEOTIDE SEQUENCE</scope>
</reference>
<accession>A0A0E9STT9</accession>
<dbReference type="AlphaFoldDB" id="A0A0E9STT9"/>
<sequence length="35" mass="4407">MTFFLYFYLRIRSILKVIMCYSNLNDMFCTKLYVR</sequence>